<feature type="compositionally biased region" description="Polar residues" evidence="1">
    <location>
        <begin position="272"/>
        <end position="288"/>
    </location>
</feature>
<feature type="region of interest" description="Disordered" evidence="1">
    <location>
        <begin position="255"/>
        <end position="295"/>
    </location>
</feature>
<dbReference type="OrthoDB" id="420046at2759"/>
<dbReference type="Gene3D" id="3.40.50.620">
    <property type="entry name" value="HUPs"/>
    <property type="match status" value="1"/>
</dbReference>
<dbReference type="AlphaFoldDB" id="A0A7R9GKI6"/>
<dbReference type="EMBL" id="OA891138">
    <property type="protein sequence ID" value="CAD7284640.1"/>
    <property type="molecule type" value="Genomic_DNA"/>
</dbReference>
<dbReference type="InterPro" id="IPR014729">
    <property type="entry name" value="Rossmann-like_a/b/a_fold"/>
</dbReference>
<dbReference type="EMBL" id="CAJPEX010009101">
    <property type="protein sequence ID" value="CAG0924792.1"/>
    <property type="molecule type" value="Genomic_DNA"/>
</dbReference>
<evidence type="ECO:0000313" key="2">
    <source>
        <dbReference type="EMBL" id="CAD7284640.1"/>
    </source>
</evidence>
<gene>
    <name evidence="2" type="ORF">NMOB1V02_LOCUS12245</name>
</gene>
<dbReference type="InterPro" id="IPR015422">
    <property type="entry name" value="PyrdxlP-dep_Trfase_small"/>
</dbReference>
<dbReference type="PANTHER" id="PTHR43686:SF1">
    <property type="entry name" value="AMINOTRAN_5 DOMAIN-CONTAINING PROTEIN"/>
    <property type="match status" value="1"/>
</dbReference>
<accession>A0A7R9GKI6</accession>
<reference evidence="2" key="1">
    <citation type="submission" date="2020-11" db="EMBL/GenBank/DDBJ databases">
        <authorList>
            <person name="Tran Van P."/>
        </authorList>
    </citation>
    <scope>NUCLEOTIDE SEQUENCE</scope>
</reference>
<feature type="compositionally biased region" description="Basic and acidic residues" evidence="1">
    <location>
        <begin position="255"/>
        <end position="270"/>
    </location>
</feature>
<evidence type="ECO:0000313" key="3">
    <source>
        <dbReference type="Proteomes" id="UP000678499"/>
    </source>
</evidence>
<feature type="non-terminal residue" evidence="2">
    <location>
        <position position="1"/>
    </location>
</feature>
<proteinExistence type="predicted"/>
<evidence type="ECO:0000256" key="1">
    <source>
        <dbReference type="SAM" id="MobiDB-lite"/>
    </source>
</evidence>
<dbReference type="SUPFAM" id="SSF52402">
    <property type="entry name" value="Adenine nucleotide alpha hydrolases-like"/>
    <property type="match status" value="1"/>
</dbReference>
<dbReference type="Gene3D" id="3.90.1150.10">
    <property type="entry name" value="Aspartate Aminotransferase, domain 1"/>
    <property type="match status" value="1"/>
</dbReference>
<dbReference type="PANTHER" id="PTHR43686">
    <property type="entry name" value="SULFURTRANSFERASE-RELATED"/>
    <property type="match status" value="1"/>
</dbReference>
<sequence length="463" mass="52810">MAFSSFATCEELLVLGSHSAPRLPIFSFLVKPKMGRYLHHNYVCAVLNDVFGIQSRGGCARLDRSTLRRRTEGSQYEMLRPGFTRLNFAYFLDDDQAKFVIDAVIMAAENAWKLLPYYKFNPETGEWRHNTESGKLVSNRNAEEGLHSPPQSFEACLEEARKIFANASADCAKVSLPDQAVMFRDVDRLRWFMLPSEALEILQRGSRCEIANDVPFVPKSYESYTPRNWVDFVQEIPSVTTANIVQKAMKTAKAELDPKSKSRENFEDLGRVSNNFDNSPTTRNSLVTDNRRKSSEKIVDRQPISKLISTMSLMDVTREEFNDGVQVTSSSVLELNPDDGENNQEESSLLKFERRDSKRIALVSKENDLRVVRPFVYVREKDLRQFAEYQGLPIIAENCPGCFDAPKERYRIKQMLAQQEVMFPKLFASLLSALHPLMAFGRVGVESKIMGTRFSWKKDGEDA</sequence>
<dbReference type="Proteomes" id="UP000678499">
    <property type="component" value="Unassembled WGS sequence"/>
</dbReference>
<keyword evidence="3" id="KW-1185">Reference proteome</keyword>
<name>A0A7R9GKI6_9CRUS</name>
<protein>
    <submittedName>
        <fullName evidence="2">Uncharacterized protein</fullName>
    </submittedName>
</protein>
<organism evidence="2">
    <name type="scientific">Notodromas monacha</name>
    <dbReference type="NCBI Taxonomy" id="399045"/>
    <lineage>
        <taxon>Eukaryota</taxon>
        <taxon>Metazoa</taxon>
        <taxon>Ecdysozoa</taxon>
        <taxon>Arthropoda</taxon>
        <taxon>Crustacea</taxon>
        <taxon>Oligostraca</taxon>
        <taxon>Ostracoda</taxon>
        <taxon>Podocopa</taxon>
        <taxon>Podocopida</taxon>
        <taxon>Cypridocopina</taxon>
        <taxon>Cypridoidea</taxon>
        <taxon>Cyprididae</taxon>
        <taxon>Notodromas</taxon>
    </lineage>
</organism>